<feature type="compositionally biased region" description="Basic and acidic residues" evidence="1">
    <location>
        <begin position="291"/>
        <end position="308"/>
    </location>
</feature>
<organism evidence="2 3">
    <name type="scientific">Paenibacillus enshidis</name>
    <dbReference type="NCBI Taxonomy" id="1458439"/>
    <lineage>
        <taxon>Bacteria</taxon>
        <taxon>Bacillati</taxon>
        <taxon>Bacillota</taxon>
        <taxon>Bacilli</taxon>
        <taxon>Bacillales</taxon>
        <taxon>Paenibacillaceae</taxon>
        <taxon>Paenibacillus</taxon>
    </lineage>
</organism>
<feature type="region of interest" description="Disordered" evidence="1">
    <location>
        <begin position="280"/>
        <end position="308"/>
    </location>
</feature>
<evidence type="ECO:0000256" key="1">
    <source>
        <dbReference type="SAM" id="MobiDB-lite"/>
    </source>
</evidence>
<name>A0ABV5AVR2_9BACL</name>
<keyword evidence="3" id="KW-1185">Reference proteome</keyword>
<comment type="caution">
    <text evidence="2">The sequence shown here is derived from an EMBL/GenBank/DDBJ whole genome shotgun (WGS) entry which is preliminary data.</text>
</comment>
<dbReference type="RefSeq" id="WP_375356036.1">
    <property type="nucleotide sequence ID" value="NZ_JBHHMI010000011.1"/>
</dbReference>
<dbReference type="InterPro" id="IPR014199">
    <property type="entry name" value="Spore_YtxC"/>
</dbReference>
<evidence type="ECO:0000313" key="2">
    <source>
        <dbReference type="EMBL" id="MFB5267979.1"/>
    </source>
</evidence>
<dbReference type="Proteomes" id="UP001580346">
    <property type="component" value="Unassembled WGS sequence"/>
</dbReference>
<sequence length="308" mass="35587">MSRYGLSLSFSQSGNRVAWTCKHKGREQADQALLIRVKTFMADVIAGYIQDQWEFRLLLAAVSGECRYMSGEETQRMREISTGLLLKDLNNGRKKRRNMIATSLMQCLEELQFVNLEGVIRFRLPAYKQELRELVEYALDEFWGERQYEEFVQLLKYFVYFQENHVPLVHVIHGEEQSFTILDAEMRLLSPVQADPITIELPGVEVGMPAEDMIVSSLISIAPARIMLHTQDPSAFVVHTLMNIFEDKVELCRFCPDCGAWIRDSDHLDGKETENYNNCESGSLKRVNPHFPEKAETKTRTKDRPSQR</sequence>
<accession>A0ABV5AVR2</accession>
<evidence type="ECO:0000313" key="3">
    <source>
        <dbReference type="Proteomes" id="UP001580346"/>
    </source>
</evidence>
<protein>
    <submittedName>
        <fullName evidence="2">Sporulation protein YtxC</fullName>
    </submittedName>
</protein>
<gene>
    <name evidence="2" type="primary">ytxC</name>
    <name evidence="2" type="ORF">ACE41H_14520</name>
</gene>
<reference evidence="2 3" key="1">
    <citation type="submission" date="2024-09" db="EMBL/GenBank/DDBJ databases">
        <title>Paenibacillus zeirhizospherea sp. nov., isolated from surface of the maize (Zea mays) roots in a horticulture field, Hungary.</title>
        <authorList>
            <person name="Marton D."/>
            <person name="Farkas M."/>
            <person name="Bedics A."/>
            <person name="Toth E."/>
            <person name="Tancsics A."/>
            <person name="Boka K."/>
            <person name="Maroti G."/>
            <person name="Kriszt B."/>
            <person name="Cserhati M."/>
        </authorList>
    </citation>
    <scope>NUCLEOTIDE SEQUENCE [LARGE SCALE GENOMIC DNA]</scope>
    <source>
        <strain evidence="2 3">KCTC 33519</strain>
    </source>
</reference>
<dbReference type="Pfam" id="PF08812">
    <property type="entry name" value="YtxC"/>
    <property type="match status" value="1"/>
</dbReference>
<proteinExistence type="predicted"/>
<dbReference type="EMBL" id="JBHHMI010000011">
    <property type="protein sequence ID" value="MFB5267979.1"/>
    <property type="molecule type" value="Genomic_DNA"/>
</dbReference>